<reference evidence="2 5" key="2">
    <citation type="submission" date="2018-10" db="EMBL/GenBank/DDBJ databases">
        <title>Genome seuquencing of Lactobacillus species.</title>
        <authorList>
            <person name="Baek C."/>
            <person name="Yi H."/>
        </authorList>
    </citation>
    <scope>NUCLEOTIDE SEQUENCE [LARGE SCALE GENOMIC DNA]</scope>
    <source>
        <strain evidence="2 5">DSM 10667</strain>
    </source>
</reference>
<dbReference type="Gene3D" id="2.40.50.480">
    <property type="match status" value="1"/>
</dbReference>
<dbReference type="Proteomes" id="UP000277896">
    <property type="component" value="Chromosome"/>
</dbReference>
<evidence type="ECO:0000313" key="5">
    <source>
        <dbReference type="Proteomes" id="UP000277896"/>
    </source>
</evidence>
<dbReference type="SUPFAM" id="SSF159121">
    <property type="entry name" value="BC4932-like"/>
    <property type="match status" value="1"/>
</dbReference>
<keyword evidence="1" id="KW-1133">Transmembrane helix</keyword>
<reference evidence="3 4" key="1">
    <citation type="submission" date="2017-04" db="EMBL/GenBank/DDBJ databases">
        <title>In vitro and in silico characterization of Lactobacillus paraplantarum D2-1, a starter culture for soymilk fermentation.</title>
        <authorList>
            <person name="Endo A."/>
            <person name="Sasaki F."/>
            <person name="Maeno S."/>
            <person name="Kanesaki Y."/>
            <person name="Kubota E."/>
            <person name="Torres G.A."/>
            <person name="Tomita S."/>
            <person name="Nakagawa J."/>
        </authorList>
    </citation>
    <scope>NUCLEOTIDE SEQUENCE [LARGE SCALE GENOMIC DNA]</scope>
    <source>
        <strain evidence="3 4">D2-1</strain>
    </source>
</reference>
<organism evidence="2 5">
    <name type="scientific">Lactiplantibacillus paraplantarum</name>
    <dbReference type="NCBI Taxonomy" id="60520"/>
    <lineage>
        <taxon>Bacteria</taxon>
        <taxon>Bacillati</taxon>
        <taxon>Bacillota</taxon>
        <taxon>Bacilli</taxon>
        <taxon>Lactobacillales</taxon>
        <taxon>Lactobacillaceae</taxon>
        <taxon>Lactiplantibacillus</taxon>
    </lineage>
</organism>
<keyword evidence="4" id="KW-1185">Reference proteome</keyword>
<keyword evidence="1" id="KW-0472">Membrane</keyword>
<dbReference type="PANTHER" id="PTHR36433">
    <property type="entry name" value="HYPOTHETICAL CYTOSOLIC PROTEIN"/>
    <property type="match status" value="1"/>
</dbReference>
<evidence type="ECO:0000313" key="2">
    <source>
        <dbReference type="EMBL" id="AYJ39207.1"/>
    </source>
</evidence>
<dbReference type="NCBIfam" id="TIGR01655">
    <property type="entry name" value="yxeA_fam"/>
    <property type="match status" value="1"/>
</dbReference>
<dbReference type="Proteomes" id="UP000236162">
    <property type="component" value="Unassembled WGS sequence"/>
</dbReference>
<keyword evidence="1" id="KW-0812">Transmembrane</keyword>
<dbReference type="RefSeq" id="WP_021732617.1">
    <property type="nucleotide sequence ID" value="NZ_AVAI01000158.1"/>
</dbReference>
<dbReference type="InterPro" id="IPR006542">
    <property type="entry name" value="DUF1093"/>
</dbReference>
<dbReference type="AlphaFoldDB" id="A0AAD0TPL7"/>
<gene>
    <name evidence="2" type="ORF">LP667_10510</name>
    <name evidence="3" type="ORF">LPPLD21_02583</name>
</gene>
<protein>
    <submittedName>
        <fullName evidence="2">YxeA family protein</fullName>
    </submittedName>
</protein>
<evidence type="ECO:0000313" key="3">
    <source>
        <dbReference type="EMBL" id="GBF03028.1"/>
    </source>
</evidence>
<dbReference type="EMBL" id="CP032744">
    <property type="protein sequence ID" value="AYJ39207.1"/>
    <property type="molecule type" value="Genomic_DNA"/>
</dbReference>
<proteinExistence type="predicted"/>
<dbReference type="PANTHER" id="PTHR36433:SF2">
    <property type="entry name" value="YXEA FAMILY PROTEIN"/>
    <property type="match status" value="1"/>
</dbReference>
<sequence>MNKKGVIGLLLVIVMLSVGTLLITPTITKNQGSELAMAVDNLNPLVKVQTVYGRTNSAVSHTTGQMGEDVYTYRVLTSDGQGNQRWLTFTADHRLKQRHYLKIETKGQNVNAWEAVSTTNVPRNVQEVLA</sequence>
<evidence type="ECO:0000313" key="4">
    <source>
        <dbReference type="Proteomes" id="UP000236162"/>
    </source>
</evidence>
<name>A0AAD0TPL7_9LACO</name>
<dbReference type="InterPro" id="IPR036166">
    <property type="entry name" value="YxeA-like_sf"/>
</dbReference>
<dbReference type="Pfam" id="PF06486">
    <property type="entry name" value="DUF1093"/>
    <property type="match status" value="1"/>
</dbReference>
<feature type="transmembrane region" description="Helical" evidence="1">
    <location>
        <begin position="6"/>
        <end position="27"/>
    </location>
</feature>
<evidence type="ECO:0000256" key="1">
    <source>
        <dbReference type="SAM" id="Phobius"/>
    </source>
</evidence>
<dbReference type="EMBL" id="BDOR01000019">
    <property type="protein sequence ID" value="GBF03028.1"/>
    <property type="molecule type" value="Genomic_DNA"/>
</dbReference>
<accession>A0AAD0TPL7</accession>